<dbReference type="GO" id="GO:0003677">
    <property type="term" value="F:DNA binding"/>
    <property type="evidence" value="ECO:0007669"/>
    <property type="project" value="InterPro"/>
</dbReference>
<dbReference type="AlphaFoldDB" id="A0A7T7WK58"/>
<dbReference type="SUPFAM" id="SSF46894">
    <property type="entry name" value="C-terminal effector domain of the bipartite response regulators"/>
    <property type="match status" value="1"/>
</dbReference>
<gene>
    <name evidence="2" type="ORF">IAQ69_04460</name>
</gene>
<organism evidence="2 3">
    <name type="scientific">Acinetobacter variabilis</name>
    <dbReference type="NCBI Taxonomy" id="70346"/>
    <lineage>
        <taxon>Bacteria</taxon>
        <taxon>Pseudomonadati</taxon>
        <taxon>Pseudomonadota</taxon>
        <taxon>Gammaproteobacteria</taxon>
        <taxon>Moraxellales</taxon>
        <taxon>Moraxellaceae</taxon>
        <taxon>Acinetobacter</taxon>
    </lineage>
</organism>
<feature type="domain" description="HTH luxR-type" evidence="1">
    <location>
        <begin position="312"/>
        <end position="377"/>
    </location>
</feature>
<dbReference type="Gene3D" id="1.10.10.10">
    <property type="entry name" value="Winged helix-like DNA-binding domain superfamily/Winged helix DNA-binding domain"/>
    <property type="match status" value="1"/>
</dbReference>
<dbReference type="GO" id="GO:0006355">
    <property type="term" value="P:regulation of DNA-templated transcription"/>
    <property type="evidence" value="ECO:0007669"/>
    <property type="project" value="InterPro"/>
</dbReference>
<proteinExistence type="predicted"/>
<dbReference type="Pfam" id="PF00196">
    <property type="entry name" value="GerE"/>
    <property type="match status" value="1"/>
</dbReference>
<dbReference type="CDD" id="cd06170">
    <property type="entry name" value="LuxR_C_like"/>
    <property type="match status" value="1"/>
</dbReference>
<evidence type="ECO:0000313" key="2">
    <source>
        <dbReference type="EMBL" id="QQN88934.1"/>
    </source>
</evidence>
<accession>A0A7T7WK58</accession>
<name>A0A7T7WK58_9GAMM</name>
<dbReference type="InterPro" id="IPR016032">
    <property type="entry name" value="Sig_transdc_resp-reg_C-effctor"/>
</dbReference>
<evidence type="ECO:0000259" key="1">
    <source>
        <dbReference type="PROSITE" id="PS50043"/>
    </source>
</evidence>
<dbReference type="InterPro" id="IPR036388">
    <property type="entry name" value="WH-like_DNA-bd_sf"/>
</dbReference>
<dbReference type="RefSeq" id="WP_200230105.1">
    <property type="nucleotide sequence ID" value="NZ_CP060811.1"/>
</dbReference>
<dbReference type="PROSITE" id="PS50043">
    <property type="entry name" value="HTH_LUXR_2"/>
    <property type="match status" value="1"/>
</dbReference>
<dbReference type="Proteomes" id="UP000596079">
    <property type="component" value="Chromosome"/>
</dbReference>
<dbReference type="InterPro" id="IPR000792">
    <property type="entry name" value="Tscrpt_reg_LuxR_C"/>
</dbReference>
<sequence length="384" mass="44304">MKAEQENNIIAKIYDAALLPALWLEVIQDIVQYTQSHSAIFTGLDQFNPAYDFVYTYNIPEESLAAYQDERIRVIDMKLHMPLWNEIDMGEALNQDCRHYADQPGTEQYIFYEKCLKPTGIGYMAGVLLDRGNYRWAVMGLHRAPHTQGFEAAELNFLKRIGIHLRRSLQIHRQISLVQQDNISLYTVLDCLKIGIILLDQDLKLSYSNPLAQSMIEASTCLEMDMHNRLKTPVGDQERLERLLSSALLEDTSMSSEIGGVLALQDSKGQQLMLTIVPFKRLRKMQQFSEAQHQIAVFMTDKNRHYSLSRAYLQQAYQLSKREFDLCELLINGYKLEEIAVKCGITLSSVRTYFKNIYEKTDCTSQIELMHLLMGCTIHFEHIN</sequence>
<evidence type="ECO:0000313" key="3">
    <source>
        <dbReference type="Proteomes" id="UP000596079"/>
    </source>
</evidence>
<dbReference type="EMBL" id="CP060811">
    <property type="protein sequence ID" value="QQN88934.1"/>
    <property type="molecule type" value="Genomic_DNA"/>
</dbReference>
<protein>
    <submittedName>
        <fullName evidence="2">Helix-turn-helix transcriptional regulator</fullName>
    </submittedName>
</protein>
<dbReference type="SMART" id="SM00421">
    <property type="entry name" value="HTH_LUXR"/>
    <property type="match status" value="1"/>
</dbReference>
<reference evidence="2 3" key="1">
    <citation type="submission" date="2020-08" db="EMBL/GenBank/DDBJ databases">
        <title>Emergence of ISAba1-mediated novel tet(X) in Acinetobacter variabilis from a chicken farm.</title>
        <authorList>
            <person name="Peng K."/>
            <person name="Li R."/>
        </authorList>
    </citation>
    <scope>NUCLEOTIDE SEQUENCE [LARGE SCALE GENOMIC DNA]</scope>
    <source>
        <strain evidence="2 3">XM9F202-2</strain>
    </source>
</reference>